<dbReference type="Proteomes" id="UP001556653">
    <property type="component" value="Unassembled WGS sequence"/>
</dbReference>
<dbReference type="PRINTS" id="PR00111">
    <property type="entry name" value="ABHYDROLASE"/>
</dbReference>
<keyword evidence="4" id="KW-1185">Reference proteome</keyword>
<dbReference type="InterPro" id="IPR000073">
    <property type="entry name" value="AB_hydrolase_1"/>
</dbReference>
<keyword evidence="1 3" id="KW-0378">Hydrolase</keyword>
<protein>
    <submittedName>
        <fullName evidence="3">Alpha/beta fold hydrolase</fullName>
    </submittedName>
</protein>
<dbReference type="SUPFAM" id="SSF53474">
    <property type="entry name" value="alpha/beta-Hydrolases"/>
    <property type="match status" value="1"/>
</dbReference>
<dbReference type="RefSeq" id="WP_367967627.1">
    <property type="nucleotide sequence ID" value="NZ_JBAKFI010000002.1"/>
</dbReference>
<dbReference type="InterPro" id="IPR000639">
    <property type="entry name" value="Epox_hydrolase-like"/>
</dbReference>
<dbReference type="PANTHER" id="PTHR46118:SF4">
    <property type="entry name" value="PROTEIN ABHD11"/>
    <property type="match status" value="1"/>
</dbReference>
<accession>A0ABV3SAD6</accession>
<dbReference type="Gene3D" id="3.40.50.1820">
    <property type="entry name" value="alpha/beta hydrolase"/>
    <property type="match status" value="1"/>
</dbReference>
<sequence>MSETVELACQSAGAGPALVMLHGLYGSGNNWRGIARQFEAGHRTLLPDLRNHGRSPSHPDMDYRRMAADVLALLDREGIDRASLVGHSMGGKVAMALTLTAPQRVERLMVVDIAPMAYDHSAEHGRIIRAMRELDPGMLRRREDVDSALAESIPHAAVRQFLLTNLQRQGEQWRWRIPLDILADQLPVIQGWPTGLGTFRDAPVEFIHGGVSGYVDDRGRAAIAKHFPDAMIMSYAGVGHWVHAEDPKRFSTDLHTFLSDNNNP</sequence>
<comment type="caution">
    <text evidence="3">The sequence shown here is derived from an EMBL/GenBank/DDBJ whole genome shotgun (WGS) entry which is preliminary data.</text>
</comment>
<organism evidence="3 4">
    <name type="scientific">Spiribacter onubensis</name>
    <dbReference type="NCBI Taxonomy" id="3122420"/>
    <lineage>
        <taxon>Bacteria</taxon>
        <taxon>Pseudomonadati</taxon>
        <taxon>Pseudomonadota</taxon>
        <taxon>Gammaproteobacteria</taxon>
        <taxon>Chromatiales</taxon>
        <taxon>Ectothiorhodospiraceae</taxon>
        <taxon>Spiribacter</taxon>
    </lineage>
</organism>
<name>A0ABV3SAD6_9GAMM</name>
<reference evidence="3 4" key="1">
    <citation type="submission" date="2024-02" db="EMBL/GenBank/DDBJ databases">
        <title>New especies of Spiribacter isolated from saline water.</title>
        <authorList>
            <person name="Leon M.J."/>
            <person name="De La Haba R."/>
            <person name="Sanchez-Porro C."/>
            <person name="Ventosa A."/>
        </authorList>
    </citation>
    <scope>NUCLEOTIDE SEQUENCE [LARGE SCALE GENOMIC DNA]</scope>
    <source>
        <strain evidence="4">ag22IC4-227</strain>
    </source>
</reference>
<gene>
    <name evidence="3" type="ORF">V6X64_08880</name>
</gene>
<proteinExistence type="predicted"/>
<evidence type="ECO:0000256" key="1">
    <source>
        <dbReference type="ARBA" id="ARBA00022801"/>
    </source>
</evidence>
<dbReference type="PANTHER" id="PTHR46118">
    <property type="entry name" value="PROTEIN ABHD11"/>
    <property type="match status" value="1"/>
</dbReference>
<evidence type="ECO:0000313" key="3">
    <source>
        <dbReference type="EMBL" id="MEX0387103.1"/>
    </source>
</evidence>
<evidence type="ECO:0000313" key="4">
    <source>
        <dbReference type="Proteomes" id="UP001556653"/>
    </source>
</evidence>
<dbReference type="EMBL" id="JBAKFJ010000001">
    <property type="protein sequence ID" value="MEX0387103.1"/>
    <property type="molecule type" value="Genomic_DNA"/>
</dbReference>
<dbReference type="InterPro" id="IPR029058">
    <property type="entry name" value="AB_hydrolase_fold"/>
</dbReference>
<dbReference type="Pfam" id="PF00561">
    <property type="entry name" value="Abhydrolase_1"/>
    <property type="match status" value="1"/>
</dbReference>
<dbReference type="PRINTS" id="PR00412">
    <property type="entry name" value="EPOXHYDRLASE"/>
</dbReference>
<dbReference type="GO" id="GO:0016787">
    <property type="term" value="F:hydrolase activity"/>
    <property type="evidence" value="ECO:0007669"/>
    <property type="project" value="UniProtKB-KW"/>
</dbReference>
<evidence type="ECO:0000259" key="2">
    <source>
        <dbReference type="Pfam" id="PF00561"/>
    </source>
</evidence>
<feature type="domain" description="AB hydrolase-1" evidence="2">
    <location>
        <begin position="16"/>
        <end position="247"/>
    </location>
</feature>